<gene>
    <name evidence="2" type="ORF">QCN29_25810</name>
</gene>
<accession>A0ABT6HTT9</accession>
<dbReference type="EMBL" id="JARWBG010000037">
    <property type="protein sequence ID" value="MDH2392138.1"/>
    <property type="molecule type" value="Genomic_DNA"/>
</dbReference>
<organism evidence="2 3">
    <name type="scientific">Streptomyces chengmaiensis</name>
    <dbReference type="NCBI Taxonomy" id="3040919"/>
    <lineage>
        <taxon>Bacteria</taxon>
        <taxon>Bacillati</taxon>
        <taxon>Actinomycetota</taxon>
        <taxon>Actinomycetes</taxon>
        <taxon>Kitasatosporales</taxon>
        <taxon>Streptomycetaceae</taxon>
        <taxon>Streptomyces</taxon>
    </lineage>
</organism>
<name>A0ABT6HTT9_9ACTN</name>
<evidence type="ECO:0000313" key="2">
    <source>
        <dbReference type="EMBL" id="MDH2392138.1"/>
    </source>
</evidence>
<dbReference type="Proteomes" id="UP001223144">
    <property type="component" value="Unassembled WGS sequence"/>
</dbReference>
<proteinExistence type="predicted"/>
<feature type="compositionally biased region" description="Polar residues" evidence="1">
    <location>
        <begin position="7"/>
        <end position="18"/>
    </location>
</feature>
<sequence length="49" mass="5117">MHALPRSNATGGKQQPATSYVPAGGTPKALGSAMKQPPERFGPRTHPYA</sequence>
<evidence type="ECO:0000256" key="1">
    <source>
        <dbReference type="SAM" id="MobiDB-lite"/>
    </source>
</evidence>
<reference evidence="2 3" key="1">
    <citation type="submission" date="2023-04" db="EMBL/GenBank/DDBJ databases">
        <title>Streptomyces chengmaiensis sp. nov. isolated from the stem of mangrove plant in Hainan.</title>
        <authorList>
            <person name="Huang X."/>
            <person name="Zhou S."/>
            <person name="Chu X."/>
            <person name="Xie Y."/>
            <person name="Lin Y."/>
        </authorList>
    </citation>
    <scope>NUCLEOTIDE SEQUENCE [LARGE SCALE GENOMIC DNA]</scope>
    <source>
        <strain evidence="2 3">HNM0663</strain>
    </source>
</reference>
<feature type="region of interest" description="Disordered" evidence="1">
    <location>
        <begin position="1"/>
        <end position="49"/>
    </location>
</feature>
<comment type="caution">
    <text evidence="2">The sequence shown here is derived from an EMBL/GenBank/DDBJ whole genome shotgun (WGS) entry which is preliminary data.</text>
</comment>
<keyword evidence="3" id="KW-1185">Reference proteome</keyword>
<dbReference type="RefSeq" id="WP_279931139.1">
    <property type="nucleotide sequence ID" value="NZ_JARWBG010000037.1"/>
</dbReference>
<evidence type="ECO:0000313" key="3">
    <source>
        <dbReference type="Proteomes" id="UP001223144"/>
    </source>
</evidence>
<protein>
    <submittedName>
        <fullName evidence="2">Uncharacterized protein</fullName>
    </submittedName>
</protein>